<evidence type="ECO:0000313" key="7">
    <source>
        <dbReference type="Proteomes" id="UP001280121"/>
    </source>
</evidence>
<reference evidence="6" key="1">
    <citation type="journal article" date="2023" name="Plant J.">
        <title>Genome sequences and population genomics provide insights into the demographic history, inbreeding, and mutation load of two 'living fossil' tree species of Dipteronia.</title>
        <authorList>
            <person name="Feng Y."/>
            <person name="Comes H.P."/>
            <person name="Chen J."/>
            <person name="Zhu S."/>
            <person name="Lu R."/>
            <person name="Zhang X."/>
            <person name="Li P."/>
            <person name="Qiu J."/>
            <person name="Olsen K.M."/>
            <person name="Qiu Y."/>
        </authorList>
    </citation>
    <scope>NUCLEOTIDE SEQUENCE</scope>
    <source>
        <strain evidence="6">KIB01</strain>
    </source>
</reference>
<dbReference type="Gene3D" id="2.170.150.80">
    <property type="entry name" value="NAC domain"/>
    <property type="match status" value="1"/>
</dbReference>
<keyword evidence="2" id="KW-0238">DNA-binding</keyword>
<keyword evidence="3" id="KW-0804">Transcription</keyword>
<keyword evidence="1" id="KW-0805">Transcription regulation</keyword>
<protein>
    <recommendedName>
        <fullName evidence="5">NAC domain-containing protein</fullName>
    </recommendedName>
</protein>
<dbReference type="Proteomes" id="UP001280121">
    <property type="component" value="Unassembled WGS sequence"/>
</dbReference>
<dbReference type="EMBL" id="JANJYI010000008">
    <property type="protein sequence ID" value="KAK2638215.1"/>
    <property type="molecule type" value="Genomic_DNA"/>
</dbReference>
<evidence type="ECO:0000259" key="5">
    <source>
        <dbReference type="Pfam" id="PF02365"/>
    </source>
</evidence>
<sequence length="191" mass="21782">MKNNKGCQLLAISYRFDLTNKELIMDYLFNKVHENPFPFTTIVKECDDYGDNRVWKGLFEAIEENTLYSFTRLKKKTEKGKIIDSLTDSSTYYIDDDDDGRAPEYGGSNDDVSVAMRESNFQTHHEHTKVTDSSSNNNLNRTISKGGKITHGYMACGDSYLWSVDEFQFGRDGTGMCFKILTLSHPAPLKI</sequence>
<accession>A0AAD9TMH2</accession>
<evidence type="ECO:0000313" key="6">
    <source>
        <dbReference type="EMBL" id="KAK2638215.1"/>
    </source>
</evidence>
<gene>
    <name evidence="6" type="ORF">Ddye_026010</name>
</gene>
<proteinExistence type="predicted"/>
<name>A0AAD9TMH2_9ROSI</name>
<dbReference type="AlphaFoldDB" id="A0AAD9TMH2"/>
<dbReference type="GO" id="GO:0006355">
    <property type="term" value="P:regulation of DNA-templated transcription"/>
    <property type="evidence" value="ECO:0007669"/>
    <property type="project" value="InterPro"/>
</dbReference>
<evidence type="ECO:0000256" key="4">
    <source>
        <dbReference type="ARBA" id="ARBA00023242"/>
    </source>
</evidence>
<organism evidence="6 7">
    <name type="scientific">Dipteronia dyeriana</name>
    <dbReference type="NCBI Taxonomy" id="168575"/>
    <lineage>
        <taxon>Eukaryota</taxon>
        <taxon>Viridiplantae</taxon>
        <taxon>Streptophyta</taxon>
        <taxon>Embryophyta</taxon>
        <taxon>Tracheophyta</taxon>
        <taxon>Spermatophyta</taxon>
        <taxon>Magnoliopsida</taxon>
        <taxon>eudicotyledons</taxon>
        <taxon>Gunneridae</taxon>
        <taxon>Pentapetalae</taxon>
        <taxon>rosids</taxon>
        <taxon>malvids</taxon>
        <taxon>Sapindales</taxon>
        <taxon>Sapindaceae</taxon>
        <taxon>Hippocastanoideae</taxon>
        <taxon>Acereae</taxon>
        <taxon>Dipteronia</taxon>
    </lineage>
</organism>
<evidence type="ECO:0000256" key="3">
    <source>
        <dbReference type="ARBA" id="ARBA00023163"/>
    </source>
</evidence>
<dbReference type="Pfam" id="PF02365">
    <property type="entry name" value="NAM"/>
    <property type="match status" value="1"/>
</dbReference>
<comment type="caution">
    <text evidence="6">The sequence shown here is derived from an EMBL/GenBank/DDBJ whole genome shotgun (WGS) entry which is preliminary data.</text>
</comment>
<keyword evidence="4" id="KW-0539">Nucleus</keyword>
<evidence type="ECO:0000256" key="1">
    <source>
        <dbReference type="ARBA" id="ARBA00023015"/>
    </source>
</evidence>
<dbReference type="InterPro" id="IPR036093">
    <property type="entry name" value="NAC_dom_sf"/>
</dbReference>
<dbReference type="GO" id="GO:0003677">
    <property type="term" value="F:DNA binding"/>
    <property type="evidence" value="ECO:0007669"/>
    <property type="project" value="UniProtKB-KW"/>
</dbReference>
<feature type="domain" description="NAC" evidence="5">
    <location>
        <begin position="13"/>
        <end position="100"/>
    </location>
</feature>
<dbReference type="InterPro" id="IPR003441">
    <property type="entry name" value="NAC-dom"/>
</dbReference>
<evidence type="ECO:0000256" key="2">
    <source>
        <dbReference type="ARBA" id="ARBA00023125"/>
    </source>
</evidence>
<keyword evidence="7" id="KW-1185">Reference proteome</keyword>